<proteinExistence type="inferred from homology"/>
<evidence type="ECO:0000313" key="7">
    <source>
        <dbReference type="EMBL" id="KAF9953079.1"/>
    </source>
</evidence>
<dbReference type="OrthoDB" id="655030at2759"/>
<comment type="caution">
    <text evidence="7">The sequence shown here is derived from an EMBL/GenBank/DDBJ whole genome shotgun (WGS) entry which is preliminary data.</text>
</comment>
<feature type="domain" description="FAD-binding" evidence="6">
    <location>
        <begin position="15"/>
        <end position="185"/>
    </location>
</feature>
<organism evidence="7 8">
    <name type="scientific">Mortierella alpina</name>
    <name type="common">Oleaginous fungus</name>
    <name type="synonym">Mortierella renispora</name>
    <dbReference type="NCBI Taxonomy" id="64518"/>
    <lineage>
        <taxon>Eukaryota</taxon>
        <taxon>Fungi</taxon>
        <taxon>Fungi incertae sedis</taxon>
        <taxon>Mucoromycota</taxon>
        <taxon>Mortierellomycotina</taxon>
        <taxon>Mortierellomycetes</taxon>
        <taxon>Mortierellales</taxon>
        <taxon>Mortierellaceae</taxon>
        <taxon>Mortierella</taxon>
    </lineage>
</organism>
<keyword evidence="2" id="KW-0285">Flavoprotein</keyword>
<feature type="domain" description="FAD-binding" evidence="6">
    <location>
        <begin position="307"/>
        <end position="384"/>
    </location>
</feature>
<gene>
    <name evidence="7" type="ORF">BGZ70_000366</name>
</gene>
<dbReference type="PRINTS" id="PR00420">
    <property type="entry name" value="RNGMNOXGNASE"/>
</dbReference>
<reference evidence="7" key="1">
    <citation type="journal article" date="2020" name="Fungal Divers.">
        <title>Resolving the Mortierellaceae phylogeny through synthesis of multi-gene phylogenetics and phylogenomics.</title>
        <authorList>
            <person name="Vandepol N."/>
            <person name="Liber J."/>
            <person name="Desiro A."/>
            <person name="Na H."/>
            <person name="Kennedy M."/>
            <person name="Barry K."/>
            <person name="Grigoriev I.V."/>
            <person name="Miller A.N."/>
            <person name="O'Donnell K."/>
            <person name="Stajich J.E."/>
            <person name="Bonito G."/>
        </authorList>
    </citation>
    <scope>NUCLEOTIDE SEQUENCE</scope>
    <source>
        <strain evidence="7">CK1249</strain>
    </source>
</reference>
<feature type="transmembrane region" description="Helical" evidence="5">
    <location>
        <begin position="15"/>
        <end position="32"/>
    </location>
</feature>
<evidence type="ECO:0000256" key="2">
    <source>
        <dbReference type="ARBA" id="ARBA00022630"/>
    </source>
</evidence>
<dbReference type="Gene3D" id="3.50.50.60">
    <property type="entry name" value="FAD/NAD(P)-binding domain"/>
    <property type="match status" value="1"/>
</dbReference>
<dbReference type="InterPro" id="IPR050562">
    <property type="entry name" value="FAD_mOase_fung"/>
</dbReference>
<keyword evidence="5" id="KW-0812">Transmembrane</keyword>
<keyword evidence="5" id="KW-1133">Transmembrane helix</keyword>
<dbReference type="Proteomes" id="UP000738359">
    <property type="component" value="Unassembled WGS sequence"/>
</dbReference>
<dbReference type="AlphaFoldDB" id="A0A9P6LZ09"/>
<keyword evidence="8" id="KW-1185">Reference proteome</keyword>
<accession>A0A9P6LZ09</accession>
<evidence type="ECO:0000256" key="3">
    <source>
        <dbReference type="ARBA" id="ARBA00022827"/>
    </source>
</evidence>
<sequence>MAPSPPAAKPFPKPRVIIVGAGIGGVILAILLEKAGIPYNVYERAAEIKPLGSALTLGPNVAPFLKQIGIYDEIVSKAKKRTSIDVFNENRELSFVMDFAPVNEMGGCDGYIIPRSQLYGILIKQIPAKRIHRGKKMLSMLQNENGVMIRCADGSVHEGDILVGADGAYSGVRQNLYQKLKKEGRLPSSDCEPLPHRCVCLVAQSSPLDPKKFPDLNDEVCHYNNIVADDRPYSWNTLTAKGNIICWGVTQYLDKESSKKNDSFRRSEWSSEAAEAMCREVQDFPIPGGDGTLTLGDIINNTPKEFISKVMLEEKVFETWYHGRSVLIGDACHKIHPAGSRGAIGAIQDAICLANWINVLPSTSLEDMEKVFKEYQSERLPSVKADFAFGQRMAHVSARNFKAKIVRYMAKNMPDWLWTFSHTKNVANRPQVAFLPLVEDHGT</sequence>
<dbReference type="SUPFAM" id="SSF51905">
    <property type="entry name" value="FAD/NAD(P)-binding domain"/>
    <property type="match status" value="1"/>
</dbReference>
<dbReference type="PANTHER" id="PTHR47356">
    <property type="entry name" value="FAD-DEPENDENT MONOOXYGENASE ASQG-RELATED"/>
    <property type="match status" value="1"/>
</dbReference>
<dbReference type="PANTHER" id="PTHR47356:SF2">
    <property type="entry name" value="FAD-BINDING DOMAIN-CONTAINING PROTEIN-RELATED"/>
    <property type="match status" value="1"/>
</dbReference>
<name>A0A9P6LZ09_MORAP</name>
<comment type="similarity">
    <text evidence="1">Belongs to the paxM FAD-dependent monooxygenase family.</text>
</comment>
<dbReference type="Pfam" id="PF01494">
    <property type="entry name" value="FAD_binding_3"/>
    <property type="match status" value="2"/>
</dbReference>
<dbReference type="GO" id="GO:0004497">
    <property type="term" value="F:monooxygenase activity"/>
    <property type="evidence" value="ECO:0007669"/>
    <property type="project" value="InterPro"/>
</dbReference>
<evidence type="ECO:0000259" key="6">
    <source>
        <dbReference type="Pfam" id="PF01494"/>
    </source>
</evidence>
<feature type="non-terminal residue" evidence="7">
    <location>
        <position position="443"/>
    </location>
</feature>
<protein>
    <recommendedName>
        <fullName evidence="6">FAD-binding domain-containing protein</fullName>
    </recommendedName>
</protein>
<dbReference type="InterPro" id="IPR036188">
    <property type="entry name" value="FAD/NAD-bd_sf"/>
</dbReference>
<keyword evidence="5" id="KW-0472">Membrane</keyword>
<evidence type="ECO:0000256" key="5">
    <source>
        <dbReference type="SAM" id="Phobius"/>
    </source>
</evidence>
<evidence type="ECO:0000313" key="8">
    <source>
        <dbReference type="Proteomes" id="UP000738359"/>
    </source>
</evidence>
<evidence type="ECO:0000256" key="4">
    <source>
        <dbReference type="ARBA" id="ARBA00023002"/>
    </source>
</evidence>
<keyword evidence="4" id="KW-0560">Oxidoreductase</keyword>
<evidence type="ECO:0000256" key="1">
    <source>
        <dbReference type="ARBA" id="ARBA00007992"/>
    </source>
</evidence>
<keyword evidence="3" id="KW-0274">FAD</keyword>
<dbReference type="InterPro" id="IPR002938">
    <property type="entry name" value="FAD-bd"/>
</dbReference>
<dbReference type="EMBL" id="JAAAHY010001069">
    <property type="protein sequence ID" value="KAF9953079.1"/>
    <property type="molecule type" value="Genomic_DNA"/>
</dbReference>
<dbReference type="GO" id="GO:0071949">
    <property type="term" value="F:FAD binding"/>
    <property type="evidence" value="ECO:0007669"/>
    <property type="project" value="InterPro"/>
</dbReference>